<protein>
    <submittedName>
        <fullName evidence="1">Uncharacterized protein</fullName>
    </submittedName>
</protein>
<evidence type="ECO:0000313" key="2">
    <source>
        <dbReference type="Proteomes" id="UP000554520"/>
    </source>
</evidence>
<accession>A0A839U1N8</accession>
<dbReference type="EMBL" id="JACHXN010000003">
    <property type="protein sequence ID" value="MBB3144876.1"/>
    <property type="molecule type" value="Genomic_DNA"/>
</dbReference>
<sequence length="41" mass="4471">MIVMIIPLNSLIASRIVRQGQYQSTADESEKRAKVPGIGIS</sequence>
<gene>
    <name evidence="1" type="ORF">FHS21_001277</name>
</gene>
<dbReference type="Proteomes" id="UP000554520">
    <property type="component" value="Unassembled WGS sequence"/>
</dbReference>
<name>A0A839U1N8_9HYPH</name>
<keyword evidence="2" id="KW-1185">Reference proteome</keyword>
<comment type="caution">
    <text evidence="1">The sequence shown here is derived from an EMBL/GenBank/DDBJ whole genome shotgun (WGS) entry which is preliminary data.</text>
</comment>
<proteinExistence type="predicted"/>
<reference evidence="1 2" key="1">
    <citation type="submission" date="2020-08" db="EMBL/GenBank/DDBJ databases">
        <title>Genomic Encyclopedia of Type Strains, Phase III (KMG-III): the genomes of soil and plant-associated and newly described type strains.</title>
        <authorList>
            <person name="Whitman W."/>
        </authorList>
    </citation>
    <scope>NUCLEOTIDE SEQUENCE [LARGE SCALE GENOMIC DNA]</scope>
    <source>
        <strain evidence="1 2">CECT 7015</strain>
    </source>
</reference>
<organism evidence="1 2">
    <name type="scientific">Phyllobacterium trifolii</name>
    <dbReference type="NCBI Taxonomy" id="300193"/>
    <lineage>
        <taxon>Bacteria</taxon>
        <taxon>Pseudomonadati</taxon>
        <taxon>Pseudomonadota</taxon>
        <taxon>Alphaproteobacteria</taxon>
        <taxon>Hyphomicrobiales</taxon>
        <taxon>Phyllobacteriaceae</taxon>
        <taxon>Phyllobacterium</taxon>
    </lineage>
</organism>
<evidence type="ECO:0000313" key="1">
    <source>
        <dbReference type="EMBL" id="MBB3144876.1"/>
    </source>
</evidence>
<dbReference type="AlphaFoldDB" id="A0A839U1N8"/>